<dbReference type="InParanoid" id="A0A1Y2AWT6"/>
<reference evidence="2 3" key="1">
    <citation type="submission" date="2016-07" db="EMBL/GenBank/DDBJ databases">
        <title>Pervasive Adenine N6-methylation of Active Genes in Fungi.</title>
        <authorList>
            <consortium name="DOE Joint Genome Institute"/>
            <person name="Mondo S.J."/>
            <person name="Dannebaum R.O."/>
            <person name="Kuo R.C."/>
            <person name="Labutti K."/>
            <person name="Haridas S."/>
            <person name="Kuo A."/>
            <person name="Salamov A."/>
            <person name="Ahrendt S.R."/>
            <person name="Lipzen A."/>
            <person name="Sullivan W."/>
            <person name="Andreopoulos W.B."/>
            <person name="Clum A."/>
            <person name="Lindquist E."/>
            <person name="Daum C."/>
            <person name="Ramamoorthy G.K."/>
            <person name="Gryganskyi A."/>
            <person name="Culley D."/>
            <person name="Magnuson J.K."/>
            <person name="James T.Y."/>
            <person name="O'Malley M.A."/>
            <person name="Stajich J.E."/>
            <person name="Spatafora J.W."/>
            <person name="Visel A."/>
            <person name="Grigoriev I.V."/>
        </authorList>
    </citation>
    <scope>NUCLEOTIDE SEQUENCE [LARGE SCALE GENOMIC DNA]</scope>
    <source>
        <strain evidence="2 3">68-887.2</strain>
    </source>
</reference>
<feature type="domain" description="NAD-dependent epimerase/dehydratase" evidence="1">
    <location>
        <begin position="5"/>
        <end position="238"/>
    </location>
</feature>
<dbReference type="PANTHER" id="PTHR48079:SF6">
    <property type="entry name" value="NAD(P)-BINDING DOMAIN-CONTAINING PROTEIN-RELATED"/>
    <property type="match status" value="1"/>
</dbReference>
<gene>
    <name evidence="2" type="ORF">BCR39DRAFT_539076</name>
</gene>
<dbReference type="Proteomes" id="UP000193986">
    <property type="component" value="Unassembled WGS sequence"/>
</dbReference>
<name>A0A1Y2AWT6_9TREE</name>
<dbReference type="InterPro" id="IPR036291">
    <property type="entry name" value="NAD(P)-bd_dom_sf"/>
</dbReference>
<sequence>MIRLLITGASGYIGGEILAQMSDDPHKYGTIEVFAVYRKEEHGEAIRKMGSTPVKLDLSDGDAIKSFILEKQIDVVLELTDPVGSKIAIPSIEALSTLGGERTFIYTSGGKLFSAFADFDTLKETKDDDEDVINTLRNSNSEWIGAKIAKESYPLILETGKKLHVHTHIVVPPMVYGKSRTFGNQLSKQIVELVKIAKTTGKLWTIPQTQPSLGSLAQIWALCHIHDCASGYLALLDSILANKYAPDGIYFEENGKFAWEELSKGILRGLGLEEKMDVAGQEEMVRIADILGTEVEGVAVQMSGRANLKGNRLKSIGWHPKYDVEHLYSTMEDEARFIASQL</sequence>
<dbReference type="SUPFAM" id="SSF51735">
    <property type="entry name" value="NAD(P)-binding Rossmann-fold domains"/>
    <property type="match status" value="1"/>
</dbReference>
<dbReference type="EMBL" id="MCFC01000041">
    <property type="protein sequence ID" value="ORY27063.1"/>
    <property type="molecule type" value="Genomic_DNA"/>
</dbReference>
<evidence type="ECO:0000313" key="3">
    <source>
        <dbReference type="Proteomes" id="UP000193986"/>
    </source>
</evidence>
<accession>A0A1Y2AWT6</accession>
<dbReference type="PANTHER" id="PTHR48079">
    <property type="entry name" value="PROTEIN YEEZ"/>
    <property type="match status" value="1"/>
</dbReference>
<dbReference type="GO" id="GO:0005737">
    <property type="term" value="C:cytoplasm"/>
    <property type="evidence" value="ECO:0007669"/>
    <property type="project" value="TreeGrafter"/>
</dbReference>
<evidence type="ECO:0000259" key="1">
    <source>
        <dbReference type="Pfam" id="PF01370"/>
    </source>
</evidence>
<dbReference type="InterPro" id="IPR051783">
    <property type="entry name" value="NAD(P)-dependent_oxidoreduct"/>
</dbReference>
<dbReference type="Pfam" id="PF01370">
    <property type="entry name" value="Epimerase"/>
    <property type="match status" value="1"/>
</dbReference>
<comment type="caution">
    <text evidence="2">The sequence shown here is derived from an EMBL/GenBank/DDBJ whole genome shotgun (WGS) entry which is preliminary data.</text>
</comment>
<dbReference type="GO" id="GO:0004029">
    <property type="term" value="F:aldehyde dehydrogenase (NAD+) activity"/>
    <property type="evidence" value="ECO:0007669"/>
    <property type="project" value="TreeGrafter"/>
</dbReference>
<proteinExistence type="predicted"/>
<organism evidence="2 3">
    <name type="scientific">Naematelia encephala</name>
    <dbReference type="NCBI Taxonomy" id="71784"/>
    <lineage>
        <taxon>Eukaryota</taxon>
        <taxon>Fungi</taxon>
        <taxon>Dikarya</taxon>
        <taxon>Basidiomycota</taxon>
        <taxon>Agaricomycotina</taxon>
        <taxon>Tremellomycetes</taxon>
        <taxon>Tremellales</taxon>
        <taxon>Naemateliaceae</taxon>
        <taxon>Naematelia</taxon>
    </lineage>
</organism>
<protein>
    <recommendedName>
        <fullName evidence="1">NAD-dependent epimerase/dehydratase domain-containing protein</fullName>
    </recommendedName>
</protein>
<dbReference type="STRING" id="71784.A0A1Y2AWT6"/>
<dbReference type="AlphaFoldDB" id="A0A1Y2AWT6"/>
<evidence type="ECO:0000313" key="2">
    <source>
        <dbReference type="EMBL" id="ORY27063.1"/>
    </source>
</evidence>
<dbReference type="OrthoDB" id="10262413at2759"/>
<dbReference type="InterPro" id="IPR001509">
    <property type="entry name" value="Epimerase_deHydtase"/>
</dbReference>
<dbReference type="Gene3D" id="3.40.50.720">
    <property type="entry name" value="NAD(P)-binding Rossmann-like Domain"/>
    <property type="match status" value="1"/>
</dbReference>
<keyword evidence="3" id="KW-1185">Reference proteome</keyword>